<sequence>MESGNMFFMSLGNIGRLVMECPDMKIPNTSEEIQGHRYGTETWQSSQEPLKAGASGWPVWKVDILLYCTQRDGEHATPWVELKQHCAVSGWKQETWSLCWLGAPIIW</sequence>
<keyword evidence="2" id="KW-1185">Reference proteome</keyword>
<gene>
    <name evidence="1" type="ORF">DR999_PMT08882</name>
</gene>
<name>A0A4D9EM77_9SAUR</name>
<proteinExistence type="predicted"/>
<dbReference type="Proteomes" id="UP000297703">
    <property type="component" value="Unassembled WGS sequence"/>
</dbReference>
<evidence type="ECO:0000313" key="1">
    <source>
        <dbReference type="EMBL" id="TFK08212.1"/>
    </source>
</evidence>
<dbReference type="AlphaFoldDB" id="A0A4D9EM77"/>
<protein>
    <submittedName>
        <fullName evidence="1">Ubinuclein-1</fullName>
    </submittedName>
</protein>
<evidence type="ECO:0000313" key="2">
    <source>
        <dbReference type="Proteomes" id="UP000297703"/>
    </source>
</evidence>
<organism evidence="1 2">
    <name type="scientific">Platysternon megacephalum</name>
    <name type="common">big-headed turtle</name>
    <dbReference type="NCBI Taxonomy" id="55544"/>
    <lineage>
        <taxon>Eukaryota</taxon>
        <taxon>Metazoa</taxon>
        <taxon>Chordata</taxon>
        <taxon>Craniata</taxon>
        <taxon>Vertebrata</taxon>
        <taxon>Euteleostomi</taxon>
        <taxon>Archelosauria</taxon>
        <taxon>Testudinata</taxon>
        <taxon>Testudines</taxon>
        <taxon>Cryptodira</taxon>
        <taxon>Durocryptodira</taxon>
        <taxon>Testudinoidea</taxon>
        <taxon>Platysternidae</taxon>
        <taxon>Platysternon</taxon>
    </lineage>
</organism>
<reference evidence="1 2" key="2">
    <citation type="submission" date="2019-04" db="EMBL/GenBank/DDBJ databases">
        <title>The genome sequence of big-headed turtle.</title>
        <authorList>
            <person name="Gong S."/>
        </authorList>
    </citation>
    <scope>NUCLEOTIDE SEQUENCE [LARGE SCALE GENOMIC DNA]</scope>
    <source>
        <strain evidence="1">DO16091913</strain>
        <tissue evidence="1">Muscle</tissue>
    </source>
</reference>
<comment type="caution">
    <text evidence="1">The sequence shown here is derived from an EMBL/GenBank/DDBJ whole genome shotgun (WGS) entry which is preliminary data.</text>
</comment>
<accession>A0A4D9EM77</accession>
<reference evidence="1 2" key="1">
    <citation type="submission" date="2019-04" db="EMBL/GenBank/DDBJ databases">
        <title>Draft genome of the big-headed turtle Platysternon megacephalum.</title>
        <authorList>
            <person name="Gong S."/>
        </authorList>
    </citation>
    <scope>NUCLEOTIDE SEQUENCE [LARGE SCALE GENOMIC DNA]</scope>
    <source>
        <strain evidence="1">DO16091913</strain>
        <tissue evidence="1">Muscle</tissue>
    </source>
</reference>
<dbReference type="EMBL" id="QXTE01000071">
    <property type="protein sequence ID" value="TFK08212.1"/>
    <property type="molecule type" value="Genomic_DNA"/>
</dbReference>